<comment type="subcellular location">
    <subcellularLocation>
        <location evidence="2">Cytoplasm</location>
    </subcellularLocation>
    <subcellularLocation>
        <location evidence="1">Photoreceptor inner segment</location>
    </subcellularLocation>
</comment>
<reference evidence="6" key="1">
    <citation type="journal article" date="2023" name="DNA Res.">
        <title>Chromosome-level genome assembly of Phrynocephalus forsythii using third-generation DNA sequencing and Hi-C analysis.</title>
        <authorList>
            <person name="Qi Y."/>
            <person name="Zhao W."/>
            <person name="Zhao Y."/>
            <person name="Niu C."/>
            <person name="Cao S."/>
            <person name="Zhang Y."/>
        </authorList>
    </citation>
    <scope>NUCLEOTIDE SEQUENCE</scope>
    <source>
        <tissue evidence="6">Muscle</tissue>
    </source>
</reference>
<dbReference type="AlphaFoldDB" id="A0A9Q1APV4"/>
<evidence type="ECO:0000256" key="3">
    <source>
        <dbReference type="ARBA" id="ARBA00022490"/>
    </source>
</evidence>
<dbReference type="Pfam" id="PF14996">
    <property type="entry name" value="RMP"/>
    <property type="match status" value="1"/>
</dbReference>
<proteinExistence type="predicted"/>
<organism evidence="6 7">
    <name type="scientific">Phrynocephalus forsythii</name>
    <dbReference type="NCBI Taxonomy" id="171643"/>
    <lineage>
        <taxon>Eukaryota</taxon>
        <taxon>Metazoa</taxon>
        <taxon>Chordata</taxon>
        <taxon>Craniata</taxon>
        <taxon>Vertebrata</taxon>
        <taxon>Euteleostomi</taxon>
        <taxon>Lepidosauria</taxon>
        <taxon>Squamata</taxon>
        <taxon>Bifurcata</taxon>
        <taxon>Unidentata</taxon>
        <taxon>Episquamata</taxon>
        <taxon>Toxicofera</taxon>
        <taxon>Iguania</taxon>
        <taxon>Acrodonta</taxon>
        <taxon>Agamidae</taxon>
        <taxon>Agaminae</taxon>
        <taxon>Phrynocephalus</taxon>
    </lineage>
</organism>
<accession>A0A9Q1APV4</accession>
<dbReference type="GO" id="GO:0001917">
    <property type="term" value="C:photoreceptor inner segment"/>
    <property type="evidence" value="ECO:0007669"/>
    <property type="project" value="UniProtKB-SubCell"/>
</dbReference>
<evidence type="ECO:0000256" key="1">
    <source>
        <dbReference type="ARBA" id="ARBA00004437"/>
    </source>
</evidence>
<evidence type="ECO:0000256" key="2">
    <source>
        <dbReference type="ARBA" id="ARBA00004496"/>
    </source>
</evidence>
<gene>
    <name evidence="6" type="ORF">JRQ81_012145</name>
</gene>
<dbReference type="InterPro" id="IPR029239">
    <property type="entry name" value="CFAP418"/>
</dbReference>
<dbReference type="Proteomes" id="UP001142489">
    <property type="component" value="Unassembled WGS sequence"/>
</dbReference>
<dbReference type="PANTHER" id="PTHR33958:SF1">
    <property type="entry name" value="CILIA- AND FLAGELLA-ASSOCIATED PROTEIN 418"/>
    <property type="match status" value="1"/>
</dbReference>
<protein>
    <recommendedName>
        <fullName evidence="5">Cilia- and flagella-associated protein 418</fullName>
    </recommendedName>
</protein>
<sequence length="102" mass="11699">MLQPFKPTVKDVALCNGYLGGSTASYGIGTNLSQRTCDRLRCTARDFCVSQYHDYHWKNRVITSFSELEMQLKKAHSFITLFVFSLFDSGYCYGQVHKYLGH</sequence>
<keyword evidence="7" id="KW-1185">Reference proteome</keyword>
<comment type="function">
    <text evidence="4">May be involved in photoreceptor outer segment disk morphogenesis.</text>
</comment>
<keyword evidence="3" id="KW-0963">Cytoplasm</keyword>
<evidence type="ECO:0000313" key="7">
    <source>
        <dbReference type="Proteomes" id="UP001142489"/>
    </source>
</evidence>
<dbReference type="OrthoDB" id="259905at2759"/>
<evidence type="ECO:0000256" key="5">
    <source>
        <dbReference type="ARBA" id="ARBA00026215"/>
    </source>
</evidence>
<dbReference type="EMBL" id="JAPFRF010000024">
    <property type="protein sequence ID" value="KAJ7303210.1"/>
    <property type="molecule type" value="Genomic_DNA"/>
</dbReference>
<dbReference type="PANTHER" id="PTHR33958">
    <property type="entry name" value="PROTEIN C8ORF37"/>
    <property type="match status" value="1"/>
</dbReference>
<name>A0A9Q1APV4_9SAUR</name>
<evidence type="ECO:0000313" key="6">
    <source>
        <dbReference type="EMBL" id="KAJ7303210.1"/>
    </source>
</evidence>
<dbReference type="GO" id="GO:0005829">
    <property type="term" value="C:cytosol"/>
    <property type="evidence" value="ECO:0007669"/>
    <property type="project" value="TreeGrafter"/>
</dbReference>
<comment type="caution">
    <text evidence="6">The sequence shown here is derived from an EMBL/GenBank/DDBJ whole genome shotgun (WGS) entry which is preliminary data.</text>
</comment>
<evidence type="ECO:0000256" key="4">
    <source>
        <dbReference type="ARBA" id="ARBA00024819"/>
    </source>
</evidence>